<dbReference type="OrthoDB" id="5405297at2759"/>
<dbReference type="Pfam" id="PF12937">
    <property type="entry name" value="F-box-like"/>
    <property type="match status" value="1"/>
</dbReference>
<accession>A0A370TLM3</accession>
<organism evidence="3 4">
    <name type="scientific">Venustampulla echinocandica</name>
    <dbReference type="NCBI Taxonomy" id="2656787"/>
    <lineage>
        <taxon>Eukaryota</taxon>
        <taxon>Fungi</taxon>
        <taxon>Dikarya</taxon>
        <taxon>Ascomycota</taxon>
        <taxon>Pezizomycotina</taxon>
        <taxon>Leotiomycetes</taxon>
        <taxon>Helotiales</taxon>
        <taxon>Pleuroascaceae</taxon>
        <taxon>Venustampulla</taxon>
    </lineage>
</organism>
<dbReference type="Gene3D" id="1.20.1280.50">
    <property type="match status" value="1"/>
</dbReference>
<dbReference type="Proteomes" id="UP000254866">
    <property type="component" value="Unassembled WGS sequence"/>
</dbReference>
<comment type="caution">
    <text evidence="3">The sequence shown here is derived from an EMBL/GenBank/DDBJ whole genome shotgun (WGS) entry which is preliminary data.</text>
</comment>
<dbReference type="Gene3D" id="3.80.10.10">
    <property type="entry name" value="Ribonuclease Inhibitor"/>
    <property type="match status" value="1"/>
</dbReference>
<proteinExistence type="predicted"/>
<evidence type="ECO:0000259" key="2">
    <source>
        <dbReference type="Pfam" id="PF12937"/>
    </source>
</evidence>
<gene>
    <name evidence="3" type="ORF">BP5553_05749</name>
</gene>
<feature type="region of interest" description="Disordered" evidence="1">
    <location>
        <begin position="542"/>
        <end position="569"/>
    </location>
</feature>
<evidence type="ECO:0000313" key="3">
    <source>
        <dbReference type="EMBL" id="RDL36397.1"/>
    </source>
</evidence>
<dbReference type="SUPFAM" id="SSF52047">
    <property type="entry name" value="RNI-like"/>
    <property type="match status" value="1"/>
</dbReference>
<name>A0A370TLM3_9HELO</name>
<protein>
    <recommendedName>
        <fullName evidence="2">F-box domain-containing protein</fullName>
    </recommendedName>
</protein>
<dbReference type="STRING" id="2656787.A0A370TLM3"/>
<reference evidence="3 4" key="1">
    <citation type="journal article" date="2018" name="IMA Fungus">
        <title>IMA Genome-F 9: Draft genome sequence of Annulohypoxylon stygium, Aspergillus mulundensis, Berkeleyomyces basicola (syn. Thielaviopsis basicola), Ceratocystis smalleyi, two Cercospora beticola strains, Coleophoma cylindrospora, Fusarium fracticaudum, Phialophora cf. hyalina, and Morchella septimelata.</title>
        <authorList>
            <person name="Wingfield B.D."/>
            <person name="Bills G.F."/>
            <person name="Dong Y."/>
            <person name="Huang W."/>
            <person name="Nel W.J."/>
            <person name="Swalarsk-Parry B.S."/>
            <person name="Vaghefi N."/>
            <person name="Wilken P.M."/>
            <person name="An Z."/>
            <person name="de Beer Z.W."/>
            <person name="De Vos L."/>
            <person name="Chen L."/>
            <person name="Duong T.A."/>
            <person name="Gao Y."/>
            <person name="Hammerbacher A."/>
            <person name="Kikkert J.R."/>
            <person name="Li Y."/>
            <person name="Li H."/>
            <person name="Li K."/>
            <person name="Li Q."/>
            <person name="Liu X."/>
            <person name="Ma X."/>
            <person name="Naidoo K."/>
            <person name="Pethybridge S.J."/>
            <person name="Sun J."/>
            <person name="Steenkamp E.T."/>
            <person name="van der Nest M.A."/>
            <person name="van Wyk S."/>
            <person name="Wingfield M.J."/>
            <person name="Xiong C."/>
            <person name="Yue Q."/>
            <person name="Zhang X."/>
        </authorList>
    </citation>
    <scope>NUCLEOTIDE SEQUENCE [LARGE SCALE GENOMIC DNA]</scope>
    <source>
        <strain evidence="3 4">BP 5553</strain>
    </source>
</reference>
<dbReference type="InterPro" id="IPR001810">
    <property type="entry name" value="F-box_dom"/>
</dbReference>
<feature type="compositionally biased region" description="Basic and acidic residues" evidence="1">
    <location>
        <begin position="557"/>
        <end position="569"/>
    </location>
</feature>
<dbReference type="GeneID" id="43598598"/>
<keyword evidence="4" id="KW-1185">Reference proteome</keyword>
<dbReference type="RefSeq" id="XP_031869053.1">
    <property type="nucleotide sequence ID" value="XM_032014372.1"/>
</dbReference>
<dbReference type="InterPro" id="IPR032675">
    <property type="entry name" value="LRR_dom_sf"/>
</dbReference>
<feature type="domain" description="F-box" evidence="2">
    <location>
        <begin position="41"/>
        <end position="108"/>
    </location>
</feature>
<sequence>MKKWFRRKKSRGFEIQRYEDKETPRFLPPYYAPPATDQVIAKLPISVLQNIFFIVCAHTRDETYETCEQSATDDLCPLCDLRDLAHCAQVSRKWRSAASPVLYHSIRIDAVHYCKLEGILADRRRRGRIDHNAMPEDVPAVRLRLLARTLRDQYRTSALSVQYLKTPYMVRETCKPDLARCVSVCTNLRYIDLPDGCYTNDPSCDTLRQEVQGRCPDIRKMTYMGGSEANLELLVGGRLWRNLEVMELSKLDLDPRVIRQALGSLQYLRALKVTNMRSFDDKLLQHSEFLPPFPPVTELIFEYTPSVTPDGLAAYLQRPDTQNALKTLSLKETGVHPSTLQRILAIAPRLQHLSIVEDVKTSLPTGVPPLSSKSLRTFHYEITSAASASSYTSTAPSYYSYLASSLLSNGLPNLRELYVRDANFPESLIDLAPPIAPFACDPDNFSPQQSPNPRFSSNNPFANVQSGQGLRQELQVFSKGLDEMEWNIFRVQPPTAPGRRGSVSEPRPISSYGLGENMDLRWGQGTGARRSVIVGNGFGGFLAVPSDDGQRPSSSAGEKKRGSQYDMWR</sequence>
<dbReference type="EMBL" id="NPIC01000004">
    <property type="protein sequence ID" value="RDL36397.1"/>
    <property type="molecule type" value="Genomic_DNA"/>
</dbReference>
<evidence type="ECO:0000313" key="4">
    <source>
        <dbReference type="Proteomes" id="UP000254866"/>
    </source>
</evidence>
<evidence type="ECO:0000256" key="1">
    <source>
        <dbReference type="SAM" id="MobiDB-lite"/>
    </source>
</evidence>
<dbReference type="AlphaFoldDB" id="A0A370TLM3"/>